<organism evidence="1">
    <name type="scientific">Ixodes ricinus</name>
    <name type="common">Common tick</name>
    <name type="synonym">Acarus ricinus</name>
    <dbReference type="NCBI Taxonomy" id="34613"/>
    <lineage>
        <taxon>Eukaryota</taxon>
        <taxon>Metazoa</taxon>
        <taxon>Ecdysozoa</taxon>
        <taxon>Arthropoda</taxon>
        <taxon>Chelicerata</taxon>
        <taxon>Arachnida</taxon>
        <taxon>Acari</taxon>
        <taxon>Parasitiformes</taxon>
        <taxon>Ixodida</taxon>
        <taxon>Ixodoidea</taxon>
        <taxon>Ixodidae</taxon>
        <taxon>Ixodinae</taxon>
        <taxon>Ixodes</taxon>
    </lineage>
</organism>
<dbReference type="EMBL" id="GIFC01007441">
    <property type="protein sequence ID" value="MXU89524.1"/>
    <property type="molecule type" value="Transcribed_RNA"/>
</dbReference>
<evidence type="ECO:0000313" key="1">
    <source>
        <dbReference type="EMBL" id="MXU89524.1"/>
    </source>
</evidence>
<accession>A0A6B0UHC6</accession>
<proteinExistence type="predicted"/>
<sequence length="108" mass="11658">MLPMLAHVCLQWGLATRFSRAQAFSGSRSSRLSLLFSHDTDGVPASLLVQQMQTRAAAVLGAETSAHWRDWYVARLCFHPNGGSLAHILVPMGRAQVPSASTAQVLEG</sequence>
<dbReference type="AlphaFoldDB" id="A0A6B0UHC6"/>
<protein>
    <submittedName>
        <fullName evidence="1">Putative secreted protein</fullName>
    </submittedName>
</protein>
<reference evidence="1" key="1">
    <citation type="submission" date="2019-12" db="EMBL/GenBank/DDBJ databases">
        <title>An insight into the sialome of adult female Ixodes ricinus ticks feeding for 6 days.</title>
        <authorList>
            <person name="Perner J."/>
            <person name="Ribeiro J.M.C."/>
        </authorList>
    </citation>
    <scope>NUCLEOTIDE SEQUENCE</scope>
    <source>
        <strain evidence="1">Semi-engorged</strain>
        <tissue evidence="1">Salivary glands</tissue>
    </source>
</reference>
<name>A0A6B0UHC6_IXORI</name>